<sequence length="91" mass="10098">MNDAAKVQELATGERAVTNSIQNSKNDFIQLTAETRVSIMGLKKLEDGGERNMTFVVLAGVVVLHVSHSSLMSFDRMKPRSGEWVVMIDFL</sequence>
<keyword evidence="2" id="KW-1185">Reference proteome</keyword>
<reference evidence="1" key="1">
    <citation type="submission" date="2021-03" db="EMBL/GenBank/DDBJ databases">
        <authorList>
            <person name="Tran Van P."/>
        </authorList>
    </citation>
    <scope>NUCLEOTIDE SEQUENCE</scope>
</reference>
<organism evidence="1 2">
    <name type="scientific">Timema podura</name>
    <name type="common">Walking stick</name>
    <dbReference type="NCBI Taxonomy" id="61482"/>
    <lineage>
        <taxon>Eukaryota</taxon>
        <taxon>Metazoa</taxon>
        <taxon>Ecdysozoa</taxon>
        <taxon>Arthropoda</taxon>
        <taxon>Hexapoda</taxon>
        <taxon>Insecta</taxon>
        <taxon>Pterygota</taxon>
        <taxon>Neoptera</taxon>
        <taxon>Polyneoptera</taxon>
        <taxon>Phasmatodea</taxon>
        <taxon>Timematodea</taxon>
        <taxon>Timematoidea</taxon>
        <taxon>Timematidae</taxon>
        <taxon>Timema</taxon>
    </lineage>
</organism>
<gene>
    <name evidence="1" type="ORF">TPAB3V08_LOCUS1682</name>
</gene>
<evidence type="ECO:0000313" key="2">
    <source>
        <dbReference type="Proteomes" id="UP001153148"/>
    </source>
</evidence>
<dbReference type="EMBL" id="CAJPIN010001585">
    <property type="protein sequence ID" value="CAG2054661.1"/>
    <property type="molecule type" value="Genomic_DNA"/>
</dbReference>
<accession>A0ABN7NH98</accession>
<proteinExistence type="predicted"/>
<protein>
    <submittedName>
        <fullName evidence="1">Uncharacterized protein</fullName>
    </submittedName>
</protein>
<evidence type="ECO:0000313" key="1">
    <source>
        <dbReference type="EMBL" id="CAG2054661.1"/>
    </source>
</evidence>
<comment type="caution">
    <text evidence="1">The sequence shown here is derived from an EMBL/GenBank/DDBJ whole genome shotgun (WGS) entry which is preliminary data.</text>
</comment>
<dbReference type="Proteomes" id="UP001153148">
    <property type="component" value="Unassembled WGS sequence"/>
</dbReference>
<name>A0ABN7NH98_TIMPD</name>